<comment type="caution">
    <text evidence="6">The sequence shown here is derived from an EMBL/GenBank/DDBJ whole genome shotgun (WGS) entry which is preliminary data.</text>
</comment>
<keyword evidence="7" id="KW-1185">Reference proteome</keyword>
<protein>
    <submittedName>
        <fullName evidence="6">Cd63 antigen</fullName>
    </submittedName>
</protein>
<evidence type="ECO:0000256" key="2">
    <source>
        <dbReference type="ARBA" id="ARBA00022692"/>
    </source>
</evidence>
<dbReference type="Proteomes" id="UP001626550">
    <property type="component" value="Unassembled WGS sequence"/>
</dbReference>
<sequence length="169" mass="18627">MIIVGVIGFCGAVFKNYNLLMFFIAVMGVVFLLLLACTIVSLVEKDQISEDSVEQVLEQWLDEDINRLNHLNKAFDCCGAVGPTDYALRIAPLPSSCCTESISCDPTSHDLKQDGCAYPIENLIQRTFKILVGSIFGLIFIVALTILLSFFLLVVIQVSSEFPQKNLTA</sequence>
<feature type="transmembrane region" description="Helical" evidence="5">
    <location>
        <begin position="130"/>
        <end position="156"/>
    </location>
</feature>
<organism evidence="6 7">
    <name type="scientific">Cichlidogyrus casuarinus</name>
    <dbReference type="NCBI Taxonomy" id="1844966"/>
    <lineage>
        <taxon>Eukaryota</taxon>
        <taxon>Metazoa</taxon>
        <taxon>Spiralia</taxon>
        <taxon>Lophotrochozoa</taxon>
        <taxon>Platyhelminthes</taxon>
        <taxon>Monogenea</taxon>
        <taxon>Monopisthocotylea</taxon>
        <taxon>Dactylogyridea</taxon>
        <taxon>Ancyrocephalidae</taxon>
        <taxon>Cichlidogyrus</taxon>
    </lineage>
</organism>
<evidence type="ECO:0000256" key="4">
    <source>
        <dbReference type="ARBA" id="ARBA00023136"/>
    </source>
</evidence>
<accession>A0ABD2PNN3</accession>
<dbReference type="Gene3D" id="1.10.1450.10">
    <property type="entry name" value="Tetraspanin"/>
    <property type="match status" value="1"/>
</dbReference>
<dbReference type="PANTHER" id="PTHR19282:SF544">
    <property type="entry name" value="TETRASPANIN"/>
    <property type="match status" value="1"/>
</dbReference>
<dbReference type="EMBL" id="JBJKFK010007602">
    <property type="protein sequence ID" value="KAL3307341.1"/>
    <property type="molecule type" value="Genomic_DNA"/>
</dbReference>
<evidence type="ECO:0000256" key="5">
    <source>
        <dbReference type="SAM" id="Phobius"/>
    </source>
</evidence>
<comment type="subcellular location">
    <subcellularLocation>
        <location evidence="1">Membrane</location>
        <topology evidence="1">Multi-pass membrane protein</topology>
    </subcellularLocation>
</comment>
<keyword evidence="4 5" id="KW-0472">Membrane</keyword>
<dbReference type="AlphaFoldDB" id="A0ABD2PNN3"/>
<dbReference type="GO" id="GO:0016020">
    <property type="term" value="C:membrane"/>
    <property type="evidence" value="ECO:0007669"/>
    <property type="project" value="UniProtKB-SubCell"/>
</dbReference>
<dbReference type="PANTHER" id="PTHR19282">
    <property type="entry name" value="TETRASPANIN"/>
    <property type="match status" value="1"/>
</dbReference>
<dbReference type="CDD" id="cd03127">
    <property type="entry name" value="tetraspanin_LEL"/>
    <property type="match status" value="1"/>
</dbReference>
<name>A0ABD2PNN3_9PLAT</name>
<evidence type="ECO:0000256" key="3">
    <source>
        <dbReference type="ARBA" id="ARBA00022989"/>
    </source>
</evidence>
<evidence type="ECO:0000313" key="6">
    <source>
        <dbReference type="EMBL" id="KAL3307341.1"/>
    </source>
</evidence>
<dbReference type="Pfam" id="PF00335">
    <property type="entry name" value="Tetraspanin"/>
    <property type="match status" value="1"/>
</dbReference>
<feature type="transmembrane region" description="Helical" evidence="5">
    <location>
        <begin position="20"/>
        <end position="43"/>
    </location>
</feature>
<dbReference type="InterPro" id="IPR008952">
    <property type="entry name" value="Tetraspanin_EC2_sf"/>
</dbReference>
<evidence type="ECO:0000313" key="7">
    <source>
        <dbReference type="Proteomes" id="UP001626550"/>
    </source>
</evidence>
<keyword evidence="2 5" id="KW-0812">Transmembrane</keyword>
<dbReference type="InterPro" id="IPR018499">
    <property type="entry name" value="Tetraspanin/Peripherin"/>
</dbReference>
<proteinExistence type="predicted"/>
<gene>
    <name evidence="6" type="primary">CD63_4</name>
    <name evidence="6" type="ORF">Ciccas_014149</name>
</gene>
<keyword evidence="3 5" id="KW-1133">Transmembrane helix</keyword>
<reference evidence="6 7" key="1">
    <citation type="submission" date="2024-11" db="EMBL/GenBank/DDBJ databases">
        <title>Adaptive evolution of stress response genes in parasites aligns with host niche diversity.</title>
        <authorList>
            <person name="Hahn C."/>
            <person name="Resl P."/>
        </authorList>
    </citation>
    <scope>NUCLEOTIDE SEQUENCE [LARGE SCALE GENOMIC DNA]</scope>
    <source>
        <strain evidence="6">EGGRZ-B1_66</strain>
        <tissue evidence="6">Body</tissue>
    </source>
</reference>
<dbReference type="SUPFAM" id="SSF48652">
    <property type="entry name" value="Tetraspanin"/>
    <property type="match status" value="1"/>
</dbReference>
<evidence type="ECO:0000256" key="1">
    <source>
        <dbReference type="ARBA" id="ARBA00004141"/>
    </source>
</evidence>